<evidence type="ECO:0000313" key="2">
    <source>
        <dbReference type="EMBL" id="ELA24839.1"/>
    </source>
</evidence>
<accession>L2FEN9</accession>
<feature type="region of interest" description="Disordered" evidence="1">
    <location>
        <begin position="68"/>
        <end position="133"/>
    </location>
</feature>
<gene>
    <name evidence="2" type="ORF">CGGC5_13889</name>
</gene>
<proteinExistence type="predicted"/>
<name>L2FEN9_COLFN</name>
<feature type="region of interest" description="Disordered" evidence="1">
    <location>
        <begin position="13"/>
        <end position="50"/>
    </location>
</feature>
<organism evidence="2">
    <name type="scientific">Colletotrichum fructicola (strain Nara gc5)</name>
    <name type="common">Anthracnose fungus</name>
    <name type="synonym">Colletotrichum gloeosporioides (strain Nara gc5)</name>
    <dbReference type="NCBI Taxonomy" id="1213859"/>
    <lineage>
        <taxon>Eukaryota</taxon>
        <taxon>Fungi</taxon>
        <taxon>Dikarya</taxon>
        <taxon>Ascomycota</taxon>
        <taxon>Pezizomycotina</taxon>
        <taxon>Sordariomycetes</taxon>
        <taxon>Hypocreomycetidae</taxon>
        <taxon>Glomerellales</taxon>
        <taxon>Glomerellaceae</taxon>
        <taxon>Colletotrichum</taxon>
        <taxon>Colletotrichum gloeosporioides species complex</taxon>
    </lineage>
</organism>
<dbReference type="AlphaFoldDB" id="L2FEN9"/>
<protein>
    <submittedName>
        <fullName evidence="2">Uncharacterized protein</fullName>
    </submittedName>
</protein>
<dbReference type="EMBL" id="KB021235">
    <property type="protein sequence ID" value="ELA24839.1"/>
    <property type="molecule type" value="Genomic_DNA"/>
</dbReference>
<feature type="compositionally biased region" description="Basic and acidic residues" evidence="1">
    <location>
        <begin position="20"/>
        <end position="43"/>
    </location>
</feature>
<sequence>MLAKGLVEYAVRKYMPGQGGERDRGGHDDRVRARGRDDEERHRGGVPNMDADVLETIGKSILAKAMEKFGGGAEEERAGERSGGGGGGRWRERRAAETGGGGAHRSGSRDIVTSSSNSGGIVDKAMAGRITVR</sequence>
<evidence type="ECO:0000256" key="1">
    <source>
        <dbReference type="SAM" id="MobiDB-lite"/>
    </source>
</evidence>
<dbReference type="HOGENOM" id="CLU_1906596_0_0_1"/>
<reference evidence="2" key="1">
    <citation type="submission" date="2012-08" db="EMBL/GenBank/DDBJ databases">
        <title>Genome analysis of Colletotrichum orbiculare and Colletotrichum fructicola.</title>
        <authorList>
            <person name="Gan P.H.P."/>
            <person name="Ikeda K."/>
            <person name="Irieda H."/>
            <person name="Narusaka M."/>
            <person name="O'Connell R.J."/>
            <person name="Narusaka Y."/>
            <person name="Takano Y."/>
            <person name="Kubo Y."/>
            <person name="Shirasu K."/>
        </authorList>
    </citation>
    <scope>NUCLEOTIDE SEQUENCE</scope>
    <source>
        <strain evidence="2">Nara gc5</strain>
    </source>
</reference>
<dbReference type="STRING" id="1213859.L2FEN9"/>